<comment type="caution">
    <text evidence="1">The sequence shown here is derived from an EMBL/GenBank/DDBJ whole genome shotgun (WGS) entry which is preliminary data.</text>
</comment>
<sequence>MLRRGRVAHPPPSPASVDGDDGLKKRGVTNTDGDDSRPAMEQKRNNLKHISGISKSLQPGYYSKMPSASCAKMQTTLSTWTPLNHPLSNSKVFGERRKLLAKWFDRWSDSQRRAVLQDFVLSCSPEQLMFLSLSVSRRLPLQAADFTCLLPRALCLYIFSFLDPRSLCRCAQVSWHWMSIVELDQLWMPKCLRVGWCINFTPTIFEQGVWKRHYIQTVQELRLTSMQTASSQLQFAAPHVSTISSRPEDLSEVASLTVEDPASSTQRLGSTSRTGLKKEKQLTTPPPWRASDRHPKDTLRFNYLDNLDPTEQALERQTRSRSSICRSDGSKRTVSEAHYKLRKAKSLMFLSSSCRPQHPPPPPHHLHEAQSRPSWAARSHDHPVTKETAQSVLHLAQWNAGIRPGPARSAVPRLSAEALRASRRSHRSAPSE</sequence>
<dbReference type="EMBL" id="CM041543">
    <property type="protein sequence ID" value="KAI3364084.1"/>
    <property type="molecule type" value="Genomic_DNA"/>
</dbReference>
<evidence type="ECO:0000313" key="1">
    <source>
        <dbReference type="EMBL" id="KAI3364084.1"/>
    </source>
</evidence>
<reference evidence="1" key="1">
    <citation type="submission" date="2022-04" db="EMBL/GenBank/DDBJ databases">
        <title>Jade perch genome.</title>
        <authorList>
            <person name="Chao B."/>
        </authorList>
    </citation>
    <scope>NUCLEOTIDE SEQUENCE</scope>
    <source>
        <strain evidence="1">CB-2022</strain>
    </source>
</reference>
<evidence type="ECO:0000313" key="2">
    <source>
        <dbReference type="Proteomes" id="UP000831701"/>
    </source>
</evidence>
<gene>
    <name evidence="1" type="ORF">L3Q82_010914</name>
</gene>
<protein>
    <submittedName>
        <fullName evidence="1">Uncharacterized protein</fullName>
    </submittedName>
</protein>
<keyword evidence="2" id="KW-1185">Reference proteome</keyword>
<dbReference type="Proteomes" id="UP000831701">
    <property type="component" value="Chromosome 13"/>
</dbReference>
<accession>A0ACB8W8H2</accession>
<organism evidence="1 2">
    <name type="scientific">Scortum barcoo</name>
    <name type="common">barcoo grunter</name>
    <dbReference type="NCBI Taxonomy" id="214431"/>
    <lineage>
        <taxon>Eukaryota</taxon>
        <taxon>Metazoa</taxon>
        <taxon>Chordata</taxon>
        <taxon>Craniata</taxon>
        <taxon>Vertebrata</taxon>
        <taxon>Euteleostomi</taxon>
        <taxon>Actinopterygii</taxon>
        <taxon>Neopterygii</taxon>
        <taxon>Teleostei</taxon>
        <taxon>Neoteleostei</taxon>
        <taxon>Acanthomorphata</taxon>
        <taxon>Eupercaria</taxon>
        <taxon>Centrarchiformes</taxon>
        <taxon>Terapontoidei</taxon>
        <taxon>Terapontidae</taxon>
        <taxon>Scortum</taxon>
    </lineage>
</organism>
<proteinExistence type="predicted"/>
<name>A0ACB8W8H2_9TELE</name>